<keyword evidence="8" id="KW-1185">Reference proteome</keyword>
<gene>
    <name evidence="7" type="ORF">pipiens_008674</name>
</gene>
<dbReference type="InterPro" id="IPR019734">
    <property type="entry name" value="TPR_rpt"/>
</dbReference>
<evidence type="ECO:0000256" key="3">
    <source>
        <dbReference type="ARBA" id="ARBA00022737"/>
    </source>
</evidence>
<comment type="caution">
    <text evidence="7">The sequence shown here is derived from an EMBL/GenBank/DDBJ whole genome shotgun (WGS) entry which is preliminary data.</text>
</comment>
<dbReference type="AlphaFoldDB" id="A0ABD1DGH9"/>
<protein>
    <recommendedName>
        <fullName evidence="5">Tetratricopeptide repeat protein 29</fullName>
    </recommendedName>
</protein>
<dbReference type="InterPro" id="IPR051476">
    <property type="entry name" value="Bac_ResReg_Asp_Phosphatase"/>
</dbReference>
<comment type="function">
    <text evidence="6">Axonemal protein which is implicated in axonemal and/or peri-axonemal structure assembly and regulates flagellum assembly and beating and therefore sperm motility.</text>
</comment>
<dbReference type="Gene3D" id="1.25.40.10">
    <property type="entry name" value="Tetratricopeptide repeat domain"/>
    <property type="match status" value="1"/>
</dbReference>
<evidence type="ECO:0000256" key="6">
    <source>
        <dbReference type="ARBA" id="ARBA00044739"/>
    </source>
</evidence>
<dbReference type="GO" id="GO:0005737">
    <property type="term" value="C:cytoplasm"/>
    <property type="evidence" value="ECO:0007669"/>
    <property type="project" value="UniProtKB-SubCell"/>
</dbReference>
<dbReference type="SUPFAM" id="SSF48452">
    <property type="entry name" value="TPR-like"/>
    <property type="match status" value="1"/>
</dbReference>
<dbReference type="SMART" id="SM00028">
    <property type="entry name" value="TPR"/>
    <property type="match status" value="3"/>
</dbReference>
<evidence type="ECO:0000256" key="1">
    <source>
        <dbReference type="ARBA" id="ARBA00004496"/>
    </source>
</evidence>
<keyword evidence="3" id="KW-0677">Repeat</keyword>
<evidence type="ECO:0000256" key="2">
    <source>
        <dbReference type="ARBA" id="ARBA00022490"/>
    </source>
</evidence>
<sequence length="441" mass="51579">MSSSSLIRPGLTTAILGQLPAIKLRLRKKVPLLTFREVRRARIPLYEAFASELYESGHVNGAFLMLQLIEFEHDHVPRTSQQTIEDRRLKNSKNLLNFLFKALREAESYKIAQNYEAEVEHLLMIARSFLDDSQKRWISRQFFLIVLDRCADCRLCELQIGALMRYHYGMFLVEEKKLDEAIEQLELARDLSAGQVWKLEKDQDFGSPLMINEIQHQLYLVYSKMCERFKKTDPDRYELYLRLSHKAAVESNLEHVACDSYLNFGDFLLDQGEYRDALECYKNSFKRAKSTYAEDKVCKTHIRMAAAYRRLNELTECNFMLNLVDKLSAKDHHTECYAEYQVLIGEIHFENGRLDEARQAFHRAREVYKVLKKEDRMVQACIFGALAHGETHFGLYANLVKKAEVRGLVSDNENLFKLLRFNVDNDPFWCDRKCSTMTSSQ</sequence>
<name>A0ABD1DGH9_CULPP</name>
<comment type="subcellular location">
    <subcellularLocation>
        <location evidence="1">Cytoplasm</location>
    </subcellularLocation>
</comment>
<evidence type="ECO:0000256" key="4">
    <source>
        <dbReference type="ARBA" id="ARBA00022803"/>
    </source>
</evidence>
<keyword evidence="4" id="KW-0802">TPR repeat</keyword>
<evidence type="ECO:0000313" key="8">
    <source>
        <dbReference type="Proteomes" id="UP001562425"/>
    </source>
</evidence>
<evidence type="ECO:0000256" key="5">
    <source>
        <dbReference type="ARBA" id="ARBA00040665"/>
    </source>
</evidence>
<dbReference type="PANTHER" id="PTHR46630">
    <property type="entry name" value="TETRATRICOPEPTIDE REPEAT PROTEIN 29"/>
    <property type="match status" value="1"/>
</dbReference>
<keyword evidence="2" id="KW-0963">Cytoplasm</keyword>
<evidence type="ECO:0000313" key="7">
    <source>
        <dbReference type="EMBL" id="KAL1398802.1"/>
    </source>
</evidence>
<organism evidence="7 8">
    <name type="scientific">Culex pipiens pipiens</name>
    <name type="common">Northern house mosquito</name>
    <dbReference type="NCBI Taxonomy" id="38569"/>
    <lineage>
        <taxon>Eukaryota</taxon>
        <taxon>Metazoa</taxon>
        <taxon>Ecdysozoa</taxon>
        <taxon>Arthropoda</taxon>
        <taxon>Hexapoda</taxon>
        <taxon>Insecta</taxon>
        <taxon>Pterygota</taxon>
        <taxon>Neoptera</taxon>
        <taxon>Endopterygota</taxon>
        <taxon>Diptera</taxon>
        <taxon>Nematocera</taxon>
        <taxon>Culicoidea</taxon>
        <taxon>Culicidae</taxon>
        <taxon>Culicinae</taxon>
        <taxon>Culicini</taxon>
        <taxon>Culex</taxon>
        <taxon>Culex</taxon>
    </lineage>
</organism>
<dbReference type="EMBL" id="JBEHCU010005765">
    <property type="protein sequence ID" value="KAL1398802.1"/>
    <property type="molecule type" value="Genomic_DNA"/>
</dbReference>
<proteinExistence type="predicted"/>
<dbReference type="InterPro" id="IPR011990">
    <property type="entry name" value="TPR-like_helical_dom_sf"/>
</dbReference>
<dbReference type="PANTHER" id="PTHR46630:SF1">
    <property type="entry name" value="TETRATRICOPEPTIDE REPEAT PROTEIN 29"/>
    <property type="match status" value="1"/>
</dbReference>
<reference evidence="7 8" key="1">
    <citation type="submission" date="2024-05" db="EMBL/GenBank/DDBJ databases">
        <title>Culex pipiens pipiens assembly and annotation.</title>
        <authorList>
            <person name="Alout H."/>
            <person name="Durand T."/>
        </authorList>
    </citation>
    <scope>NUCLEOTIDE SEQUENCE [LARGE SCALE GENOMIC DNA]</scope>
    <source>
        <strain evidence="7">HA-2024</strain>
        <tissue evidence="7">Whole body</tissue>
    </source>
</reference>
<dbReference type="Proteomes" id="UP001562425">
    <property type="component" value="Unassembled WGS sequence"/>
</dbReference>
<accession>A0ABD1DGH9</accession>